<reference evidence="2 3" key="1">
    <citation type="submission" date="2016-10" db="EMBL/GenBank/DDBJ databases">
        <authorList>
            <person name="Varghese N."/>
            <person name="Submissions S."/>
        </authorList>
    </citation>
    <scope>NUCLEOTIDE SEQUENCE [LARGE SCALE GENOMIC DNA]</scope>
    <source>
        <strain evidence="2 3">DSM 26672</strain>
    </source>
</reference>
<dbReference type="InterPro" id="IPR036397">
    <property type="entry name" value="RNaseH_sf"/>
</dbReference>
<gene>
    <name evidence="2" type="ORF">SAMN05421844_10828</name>
</gene>
<dbReference type="InterPro" id="IPR012337">
    <property type="entry name" value="RNaseH-like_sf"/>
</dbReference>
<dbReference type="SUPFAM" id="SSF53098">
    <property type="entry name" value="Ribonuclease H-like"/>
    <property type="match status" value="1"/>
</dbReference>
<organism evidence="2 3">
    <name type="scientific">Bosea robiniae</name>
    <dbReference type="NCBI Taxonomy" id="1036780"/>
    <lineage>
        <taxon>Bacteria</taxon>
        <taxon>Pseudomonadati</taxon>
        <taxon>Pseudomonadota</taxon>
        <taxon>Alphaproteobacteria</taxon>
        <taxon>Hyphomicrobiales</taxon>
        <taxon>Boseaceae</taxon>
        <taxon>Bosea</taxon>
    </lineage>
</organism>
<dbReference type="RefSeq" id="WP_091860894.1">
    <property type="nucleotide sequence ID" value="NZ_FNBZ01000008.1"/>
</dbReference>
<evidence type="ECO:0000259" key="1">
    <source>
        <dbReference type="PROSITE" id="PS50994"/>
    </source>
</evidence>
<protein>
    <submittedName>
        <fullName evidence="2">Transposase</fullName>
    </submittedName>
</protein>
<evidence type="ECO:0000313" key="3">
    <source>
        <dbReference type="Proteomes" id="UP000199468"/>
    </source>
</evidence>
<dbReference type="Proteomes" id="UP000199468">
    <property type="component" value="Unassembled WGS sequence"/>
</dbReference>
<name>A0ABY0P4R9_9HYPH</name>
<proteinExistence type="predicted"/>
<dbReference type="EMBL" id="FNBZ01000008">
    <property type="protein sequence ID" value="SDH32220.1"/>
    <property type="molecule type" value="Genomic_DNA"/>
</dbReference>
<evidence type="ECO:0000313" key="2">
    <source>
        <dbReference type="EMBL" id="SDH32220.1"/>
    </source>
</evidence>
<dbReference type="PROSITE" id="PS50994">
    <property type="entry name" value="INTEGRASE"/>
    <property type="match status" value="1"/>
</dbReference>
<comment type="caution">
    <text evidence="2">The sequence shown here is derived from an EMBL/GenBank/DDBJ whole genome shotgun (WGS) entry which is preliminary data.</text>
</comment>
<keyword evidence="3" id="KW-1185">Reference proteome</keyword>
<sequence>MSTDFTPRFSLSRQDRLVINNIAYKRRNRLANGYVLERVEDPDVAETFTDRDLLLASAKSDFRFERNAFAESKASATAGSVDGLIGWLPEEQQEEVLWRTNFCGEYEKEIQARNATLSDASYKNRAPIVAQRIHDAELLRTKKRNADGEIIKPKAGERELGCRKPPSARTYRKWRKWFLEGGERAIALRKRYFRSGNRVTERLGLPERQIMHRFALEYMSESRPTKRDVYRLMKAHIVDEENPKRLAASEKPLRVPSYERLAAEINSFPEFDVQACRHGLDAARKRFAMVRNGVDVERPLQRVEIDEWRINLQTLCADLGILDKLSDKLKSEIATARPWLCAALDSATSVCVGFKIALTPSSDLAMDTLEMVVTPKAPYALAAGALSRDDYYGSPERIVTDQGAAFLSLRFRRAIIDLEADAEAPPAGLPALRGRIERFFRTAGTQALCPFTGRTFESIAAKGDYDPVARVSLTLLELCDVITRWVLDIYHNTPHAGLKGETPANCWKRLVKAYGVIPAPDRHRRRAVFGVKANRCLTPKGVRMLGLHYNSRELQEFRRRNGDVTLEVRLNHMDLGHVSVRLDDGGWLPVPNVRSGFDDVPMTVWLAAEADLKRRFKAQAVLADEVVAKAVKDAWELGKASAARVSIFSTRPSTEELNYTEDELGFAFDRPAQLPEGGTSLSGNLLEGSIPTGACENAALSPAAPKAKPRSFKITD</sequence>
<feature type="domain" description="Integrase catalytic" evidence="1">
    <location>
        <begin position="295"/>
        <end position="511"/>
    </location>
</feature>
<dbReference type="InterPro" id="IPR001584">
    <property type="entry name" value="Integrase_cat-core"/>
</dbReference>
<accession>A0ABY0P4R9</accession>
<dbReference type="Gene3D" id="3.30.420.10">
    <property type="entry name" value="Ribonuclease H-like superfamily/Ribonuclease H"/>
    <property type="match status" value="1"/>
</dbReference>